<dbReference type="InterPro" id="IPR027291">
    <property type="entry name" value="Glyco_hydro_38_N_sf"/>
</dbReference>
<feature type="domain" description="Glycoside hydrolase family 38 central" evidence="3">
    <location>
        <begin position="174"/>
        <end position="230"/>
    </location>
</feature>
<dbReference type="SUPFAM" id="SSF88713">
    <property type="entry name" value="Glycoside hydrolase/deacetylase"/>
    <property type="match status" value="1"/>
</dbReference>
<keyword evidence="2" id="KW-0326">Glycosidase</keyword>
<evidence type="ECO:0000256" key="2">
    <source>
        <dbReference type="ARBA" id="ARBA00023295"/>
    </source>
</evidence>
<keyword evidence="4" id="KW-1185">Reference proteome</keyword>
<dbReference type="Proteomes" id="UP000050640">
    <property type="component" value="Unplaced"/>
</dbReference>
<evidence type="ECO:0000313" key="5">
    <source>
        <dbReference type="WBParaSite" id="EEL_0000235901-mRNA-1"/>
    </source>
</evidence>
<dbReference type="Pfam" id="PF09261">
    <property type="entry name" value="Alpha-mann_mid"/>
    <property type="match status" value="1"/>
</dbReference>
<dbReference type="PANTHER" id="PTHR11607:SF3">
    <property type="entry name" value="LYSOSOMAL ALPHA-MANNOSIDASE"/>
    <property type="match status" value="1"/>
</dbReference>
<dbReference type="GO" id="GO:0006013">
    <property type="term" value="P:mannose metabolic process"/>
    <property type="evidence" value="ECO:0007669"/>
    <property type="project" value="InterPro"/>
</dbReference>
<dbReference type="GO" id="GO:0005764">
    <property type="term" value="C:lysosome"/>
    <property type="evidence" value="ECO:0007669"/>
    <property type="project" value="TreeGrafter"/>
</dbReference>
<protein>
    <submittedName>
        <fullName evidence="5">Alpha-mann_mid domain-containing protein</fullName>
    </submittedName>
</protein>
<evidence type="ECO:0000259" key="3">
    <source>
        <dbReference type="SMART" id="SM00872"/>
    </source>
</evidence>
<dbReference type="InterPro" id="IPR050843">
    <property type="entry name" value="Glycosyl_Hydrlase_38"/>
</dbReference>
<keyword evidence="1" id="KW-0378">Hydrolase</keyword>
<dbReference type="Gene3D" id="1.20.1270.50">
    <property type="entry name" value="Glycoside hydrolase family 38, central domain"/>
    <property type="match status" value="1"/>
</dbReference>
<dbReference type="Gene3D" id="3.20.110.10">
    <property type="entry name" value="Glycoside hydrolase 38, N terminal domain"/>
    <property type="match status" value="1"/>
</dbReference>
<dbReference type="GO" id="GO:0004559">
    <property type="term" value="F:alpha-mannosidase activity"/>
    <property type="evidence" value="ECO:0007669"/>
    <property type="project" value="InterPro"/>
</dbReference>
<dbReference type="SUPFAM" id="SSF88688">
    <property type="entry name" value="Families 57/38 glycoside transferase middle domain"/>
    <property type="match status" value="1"/>
</dbReference>
<dbReference type="WBParaSite" id="EEL_0000235901-mRNA-1">
    <property type="protein sequence ID" value="EEL_0000235901-mRNA-1"/>
    <property type="gene ID" value="EEL_0000235901"/>
</dbReference>
<dbReference type="Pfam" id="PF01074">
    <property type="entry name" value="Glyco_hydro_38N"/>
    <property type="match status" value="1"/>
</dbReference>
<organism evidence="4 5">
    <name type="scientific">Elaeophora elaphi</name>
    <dbReference type="NCBI Taxonomy" id="1147741"/>
    <lineage>
        <taxon>Eukaryota</taxon>
        <taxon>Metazoa</taxon>
        <taxon>Ecdysozoa</taxon>
        <taxon>Nematoda</taxon>
        <taxon>Chromadorea</taxon>
        <taxon>Rhabditida</taxon>
        <taxon>Spirurina</taxon>
        <taxon>Spiruromorpha</taxon>
        <taxon>Filarioidea</taxon>
        <taxon>Onchocercidae</taxon>
        <taxon>Elaeophora</taxon>
    </lineage>
</organism>
<accession>A0A0R3RLK0</accession>
<evidence type="ECO:0000313" key="4">
    <source>
        <dbReference type="Proteomes" id="UP000050640"/>
    </source>
</evidence>
<dbReference type="STRING" id="1147741.A0A0R3RLK0"/>
<dbReference type="FunFam" id="1.20.1270.50:FF:000002">
    <property type="entry name" value="Alpha-mannosidase"/>
    <property type="match status" value="1"/>
</dbReference>
<evidence type="ECO:0000256" key="1">
    <source>
        <dbReference type="ARBA" id="ARBA00022801"/>
    </source>
</evidence>
<reference evidence="5" key="1">
    <citation type="submission" date="2017-02" db="UniProtKB">
        <authorList>
            <consortium name="WormBaseParasite"/>
        </authorList>
    </citation>
    <scope>IDENTIFICATION</scope>
</reference>
<dbReference type="InterPro" id="IPR028995">
    <property type="entry name" value="Glyco_hydro_57/38_cen_sf"/>
</dbReference>
<dbReference type="InterPro" id="IPR015341">
    <property type="entry name" value="Glyco_hydro_38_cen"/>
</dbReference>
<name>A0A0R3RLK0_9BILA</name>
<sequence length="230" mass="26695">MDFEALFFSRLHFLEKEIRVQNSSLEFVWDSSDDLKTNILTGAFYWGGYGPPPGFCFDRECLDEPIMDQDYLEEYNAVERLNQFVGDIYKQASHQRTNHIMLLMGGDFQYTAANQWYINLDKLISLIRKNKTLSDKINIFYSTPSCYSMALKEAHPKLPRKLDDFFPYASASHSYWTGYFSSRPTFKGFIRQSSALLQLVKQLQSFTMQMTNNSILRNAVALAQHHDAVT</sequence>
<dbReference type="PANTHER" id="PTHR11607">
    <property type="entry name" value="ALPHA-MANNOSIDASE"/>
    <property type="match status" value="1"/>
</dbReference>
<dbReference type="InterPro" id="IPR000602">
    <property type="entry name" value="Glyco_hydro_38_N"/>
</dbReference>
<dbReference type="InterPro" id="IPR011330">
    <property type="entry name" value="Glyco_hydro/deAcase_b/a-brl"/>
</dbReference>
<dbReference type="InterPro" id="IPR037094">
    <property type="entry name" value="Glyco_hydro_38_cen_sf"/>
</dbReference>
<dbReference type="SMART" id="SM00872">
    <property type="entry name" value="Alpha-mann_mid"/>
    <property type="match status" value="1"/>
</dbReference>
<proteinExistence type="predicted"/>
<dbReference type="AlphaFoldDB" id="A0A0R3RLK0"/>